<reference evidence="3" key="1">
    <citation type="journal article" date="2019" name="Int. J. Syst. Evol. Microbiol.">
        <title>The Global Catalogue of Microorganisms (GCM) 10K type strain sequencing project: providing services to taxonomists for standard genome sequencing and annotation.</title>
        <authorList>
            <consortium name="The Broad Institute Genomics Platform"/>
            <consortium name="The Broad Institute Genome Sequencing Center for Infectious Disease"/>
            <person name="Wu L."/>
            <person name="Ma J."/>
        </authorList>
    </citation>
    <scope>NUCLEOTIDE SEQUENCE [LARGE SCALE GENOMIC DNA]</scope>
    <source>
        <strain evidence="3">JCM 18019</strain>
    </source>
</reference>
<evidence type="ECO:0000256" key="1">
    <source>
        <dbReference type="SAM" id="SignalP"/>
    </source>
</evidence>
<accession>A0ABP9MUK3</accession>
<dbReference type="RefSeq" id="WP_345208575.1">
    <property type="nucleotide sequence ID" value="NZ_BAABHX010000011.1"/>
</dbReference>
<dbReference type="EMBL" id="BAABHX010000011">
    <property type="protein sequence ID" value="GAA5102304.1"/>
    <property type="molecule type" value="Genomic_DNA"/>
</dbReference>
<protein>
    <recommendedName>
        <fullName evidence="4">C1q domain-containing protein</fullName>
    </recommendedName>
</protein>
<gene>
    <name evidence="2" type="ORF">GCM10023210_43180</name>
</gene>
<proteinExistence type="predicted"/>
<evidence type="ECO:0008006" key="4">
    <source>
        <dbReference type="Google" id="ProtNLM"/>
    </source>
</evidence>
<evidence type="ECO:0000313" key="2">
    <source>
        <dbReference type="EMBL" id="GAA5102304.1"/>
    </source>
</evidence>
<sequence>MKKSISSIILVLGLSVPLFAQTGIATSTISDGVMLQLGTNNKGLLLPRIALTSRTSTSPLPTTIPTGTMVFNTTTTGSFPNLINPGIYWWSAEDTQWTSLSTNLETAAVKYTSSETATNYNTTTWQNIKLFGNMVYNESSSIYSINTAAQTLTIKRQGLYSISSILSFDRFDGGNGSMLSLTAAVFVNGVSAGTEQVFSPEETASVNNDRGLFSHSFTEYLHLNANDVISIRIKKTDGTYSSGYGDSAIRFHQNGDSSIALLRIR</sequence>
<dbReference type="InterPro" id="IPR008983">
    <property type="entry name" value="Tumour_necrosis_fac-like_dom"/>
</dbReference>
<feature type="chain" id="PRO_5045864984" description="C1q domain-containing protein" evidence="1">
    <location>
        <begin position="21"/>
        <end position="265"/>
    </location>
</feature>
<evidence type="ECO:0000313" key="3">
    <source>
        <dbReference type="Proteomes" id="UP001500353"/>
    </source>
</evidence>
<keyword evidence="1" id="KW-0732">Signal</keyword>
<feature type="signal peptide" evidence="1">
    <location>
        <begin position="1"/>
        <end position="20"/>
    </location>
</feature>
<keyword evidence="3" id="KW-1185">Reference proteome</keyword>
<organism evidence="2 3">
    <name type="scientific">Chryseobacterium ginsengisoli</name>
    <dbReference type="NCBI Taxonomy" id="363853"/>
    <lineage>
        <taxon>Bacteria</taxon>
        <taxon>Pseudomonadati</taxon>
        <taxon>Bacteroidota</taxon>
        <taxon>Flavobacteriia</taxon>
        <taxon>Flavobacteriales</taxon>
        <taxon>Weeksellaceae</taxon>
        <taxon>Chryseobacterium group</taxon>
        <taxon>Chryseobacterium</taxon>
    </lineage>
</organism>
<name>A0ABP9MUK3_9FLAO</name>
<dbReference type="Proteomes" id="UP001500353">
    <property type="component" value="Unassembled WGS sequence"/>
</dbReference>
<comment type="caution">
    <text evidence="2">The sequence shown here is derived from an EMBL/GenBank/DDBJ whole genome shotgun (WGS) entry which is preliminary data.</text>
</comment>
<dbReference type="SUPFAM" id="SSF49842">
    <property type="entry name" value="TNF-like"/>
    <property type="match status" value="1"/>
</dbReference>